<dbReference type="SUPFAM" id="SSF51695">
    <property type="entry name" value="PLC-like phosphodiesterases"/>
    <property type="match status" value="1"/>
</dbReference>
<evidence type="ECO:0000313" key="1">
    <source>
        <dbReference type="EMBL" id="MFL9002241.1"/>
    </source>
</evidence>
<accession>A0ABW8WBD6</accession>
<dbReference type="InterPro" id="IPR051057">
    <property type="entry name" value="PI-PLC_domain"/>
</dbReference>
<reference evidence="1 2" key="1">
    <citation type="submission" date="2024-12" db="EMBL/GenBank/DDBJ databases">
        <title>Pseudomonas species isolated from Lotus nodules promote plant growth.</title>
        <authorList>
            <person name="Yu Y.-H."/>
            <person name="Kurtenbach J."/>
            <person name="Crosbie D."/>
            <person name="Brachmann A."/>
            <person name="Marin M."/>
        </authorList>
    </citation>
    <scope>NUCLEOTIDE SEQUENCE [LARGE SCALE GENOMIC DNA]</scope>
    <source>
        <strain evidence="1 2">PLb11B</strain>
    </source>
</reference>
<keyword evidence="2" id="KW-1185">Reference proteome</keyword>
<comment type="caution">
    <text evidence="1">The sequence shown here is derived from an EMBL/GenBank/DDBJ whole genome shotgun (WGS) entry which is preliminary data.</text>
</comment>
<dbReference type="EMBL" id="JBJNUY010000014">
    <property type="protein sequence ID" value="MFL9002241.1"/>
    <property type="molecule type" value="Genomic_DNA"/>
</dbReference>
<dbReference type="InterPro" id="IPR017946">
    <property type="entry name" value="PLC-like_Pdiesterase_TIM-brl"/>
</dbReference>
<dbReference type="PANTHER" id="PTHR13593">
    <property type="match status" value="1"/>
</dbReference>
<dbReference type="PANTHER" id="PTHR13593:SF113">
    <property type="entry name" value="SI:DKEY-266F7.9"/>
    <property type="match status" value="1"/>
</dbReference>
<dbReference type="Gene3D" id="3.20.20.190">
    <property type="entry name" value="Phosphatidylinositol (PI) phosphodiesterase"/>
    <property type="match status" value="1"/>
</dbReference>
<dbReference type="Proteomes" id="UP001628646">
    <property type="component" value="Unassembled WGS sequence"/>
</dbReference>
<evidence type="ECO:0000313" key="2">
    <source>
        <dbReference type="Proteomes" id="UP001628646"/>
    </source>
</evidence>
<name>A0ABW8WBD6_9PSED</name>
<gene>
    <name evidence="1" type="ORF">ACJ8NA_26820</name>
</gene>
<organism evidence="1 2">
    <name type="scientific">Pseudomonas azerbaijanorientalis</name>
    <dbReference type="NCBI Taxonomy" id="2842350"/>
    <lineage>
        <taxon>Bacteria</taxon>
        <taxon>Pseudomonadati</taxon>
        <taxon>Pseudomonadota</taxon>
        <taxon>Gammaproteobacteria</taxon>
        <taxon>Pseudomonadales</taxon>
        <taxon>Pseudomonadaceae</taxon>
        <taxon>Pseudomonas</taxon>
    </lineage>
</organism>
<dbReference type="CDD" id="cd08557">
    <property type="entry name" value="PI-PLCc_bacteria_like"/>
    <property type="match status" value="1"/>
</dbReference>
<proteinExistence type="predicted"/>
<protein>
    <submittedName>
        <fullName evidence="1">Phospholipase</fullName>
    </submittedName>
</protein>
<dbReference type="RefSeq" id="WP_407802087.1">
    <property type="nucleotide sequence ID" value="NZ_JBJNUX010000020.1"/>
</dbReference>
<sequence>MNNTTRDDYALNNWMSATPAIDNLSLGELTLPGTHNAGCDRQASYPLIPGAHWLACQHDSFAAQLNNGSRALDLRLDFDGPATEFEKFRFQHNGYRSSRNVLALFAAVNLFLRDNPDEFVVLDFHQLKDGQQSFDYALFNEMMLRYLGERIIPTGNRDLPLGELKKISGKQRVLVAAQQHPELNPAWFCEKIEHKWSGIGDTNVKELEQHITNVLRSPPPRTSLWSLSATSYSKAGGPVDIHDELDNWFDPATHNQSERCNIINVDFMEESQLVAYCRSASLINARKARKTR</sequence>